<dbReference type="InterPro" id="IPR049304">
    <property type="entry name" value="Gly_rich_dom"/>
</dbReference>
<organism evidence="2 3">
    <name type="scientific">Termititenax aidoneus</name>
    <dbReference type="NCBI Taxonomy" id="2218524"/>
    <lineage>
        <taxon>Bacteria</taxon>
        <taxon>Bacillati</taxon>
        <taxon>Candidatus Margulisiibacteriota</taxon>
        <taxon>Candidatus Termititenacia</taxon>
        <taxon>Candidatus Termititenacales</taxon>
        <taxon>Candidatus Termititenacaceae</taxon>
        <taxon>Candidatus Termititenax</taxon>
    </lineage>
</organism>
<name>A0A388T9C5_TERA1</name>
<evidence type="ECO:0000313" key="3">
    <source>
        <dbReference type="Proteomes" id="UP000269352"/>
    </source>
</evidence>
<dbReference type="Pfam" id="PF21722">
    <property type="entry name" value="Gly_rich_2"/>
    <property type="match status" value="1"/>
</dbReference>
<reference evidence="2 3" key="1">
    <citation type="journal article" date="2019" name="ISME J.">
        <title>Genome analyses of uncultured TG2/ZB3 bacteria in 'Margulisbacteria' specifically attached to ectosymbiotic spirochetes of protists in the termite gut.</title>
        <authorList>
            <person name="Utami Y.D."/>
            <person name="Kuwahara H."/>
            <person name="Igai K."/>
            <person name="Murakami T."/>
            <person name="Sugaya K."/>
            <person name="Morikawa T."/>
            <person name="Nagura Y."/>
            <person name="Yuki M."/>
            <person name="Deevong P."/>
            <person name="Inoue T."/>
            <person name="Kihara K."/>
            <person name="Lo N."/>
            <person name="Yamada A."/>
            <person name="Ohkuma M."/>
            <person name="Hongoh Y."/>
        </authorList>
    </citation>
    <scope>NUCLEOTIDE SEQUENCE [LARGE SCALE GENOMIC DNA]</scope>
    <source>
        <strain evidence="2">NkOx7-01</strain>
    </source>
</reference>
<evidence type="ECO:0000313" key="2">
    <source>
        <dbReference type="EMBL" id="GBR72806.1"/>
    </source>
</evidence>
<evidence type="ECO:0000259" key="1">
    <source>
        <dbReference type="Pfam" id="PF21722"/>
    </source>
</evidence>
<comment type="caution">
    <text evidence="2">The sequence shown here is derived from an EMBL/GenBank/DDBJ whole genome shotgun (WGS) entry which is preliminary data.</text>
</comment>
<accession>A0A388T9C5</accession>
<dbReference type="AlphaFoldDB" id="A0A388T9C5"/>
<dbReference type="EMBL" id="BGZN01000002">
    <property type="protein sequence ID" value="GBR72806.1"/>
    <property type="molecule type" value="Genomic_DNA"/>
</dbReference>
<proteinExistence type="predicted"/>
<sequence length="193" mass="19670">MLMMMRRADGGGGSGYHTILNDQWFSPKTNLSIIVGNGGNGSNTQSSSAYGQNGGATSINIDTVSITANGGNGGWSGWWDQQGDQPQAGGIGQYNGGGRWGYVGQSGYTPRAYASGGSYGSAGNGQGNVWDYTEPTPIGLGFNNTAVVNWVNGFNCKAPQGPGAGGSCGVDNANHAGLDGGAGWVNLFYKVTL</sequence>
<dbReference type="Proteomes" id="UP000269352">
    <property type="component" value="Unassembled WGS sequence"/>
</dbReference>
<protein>
    <recommendedName>
        <fullName evidence="1">Glycine-rich domain-containing protein</fullName>
    </recommendedName>
</protein>
<feature type="domain" description="Glycine-rich" evidence="1">
    <location>
        <begin position="8"/>
        <end position="187"/>
    </location>
</feature>
<gene>
    <name evidence="2" type="ORF">NO1_0271</name>
</gene>
<keyword evidence="3" id="KW-1185">Reference proteome</keyword>